<evidence type="ECO:0000256" key="2">
    <source>
        <dbReference type="ARBA" id="ARBA00009764"/>
    </source>
</evidence>
<accession>D9R9Z2</accession>
<dbReference type="InterPro" id="IPR003481">
    <property type="entry name" value="FliD_N"/>
</dbReference>
<sequence length="954" mass="102121">MASISSSVSSVSSIRGYGGLVSGLDRDGLIQGMTSATRAKIAKQQKQKQTYVWKQEAYRSISSKLVEFSQKYTSYVNQSTNISSPSFWAKSSITAIGDYSKYISVSGSSSLVDSMSIVGVKQLAKDASMSSIGNASDQSLTTGSIKLGPEDVSTLEGQSLYFKYGTKTFGVSLSSGTTKDGFTYDYSNGAKAQESITRALKNVSIGDGKTLADVIKVTANPSNPGDPSGTAFKLDFQSTDKAGNTIQIAGGSKEALKALGIADFDTLSEEDKTITSSGLSAELAGRTQTFFESKSFADRVGGKNISFTYNGTTKTIQFASAEAIQAMIGGNDQTSLESIAADLETKLGKEFGSGRIKVGVQEDTKNGGYQLKFETMNPATKTVDNSSILAISSADTGVIGKSGALKVEYGESNRINLNSTLSQSGLKGIADGIEQKLADYKLANGEDYETTYFSGSVKAMELIGKLGSKVTADTKVSDLKQLISTNYSQLSDTVLSSVYEAIDHFKTDDTTKVSDLNNAMKDYVDKRELKLTINDIEIEGLSYNSTLNDIISKVNASDAGVTMSYMVNSDKFSIVSTAGGAAGRIDFTGSGDAELLFGQKDVNYTVTKGQDAVIGVKYAGSDDVVDLVRGSNSFNLDGLNVTVNGTFGYNYVKDDTNGKYVKDGSGNYFKVEDTAARYTQAGVADPSGEYVKTTEGTFVNASGGFYSMDTTNSVTFNAKTDADKIVSAITDMIKDYNEIIKLVNTEVTTKPNRNYEPLSEEQKADLKEDQITKWEEKAKAGMLFNDTDLRGLSDSMRFIFESGSDDKAMLESFGISTSSNYGDNGKLVLDETKFRAALESNAGDLQKLFTRTADATTGDKGGVMARISATTEKYASITGATKGILIEKAGSVYAPTSILNNNLQKTVNSINDYISRLTGQLKTETDRYIKQFTTLESLISQMNSQSSWLSSFGS</sequence>
<dbReference type="GO" id="GO:0007155">
    <property type="term" value="P:cell adhesion"/>
    <property type="evidence" value="ECO:0007669"/>
    <property type="project" value="InterPro"/>
</dbReference>
<keyword evidence="4" id="KW-0175">Coiled coil</keyword>
<dbReference type="EMBL" id="CP002109">
    <property type="protein sequence ID" value="ADL05964.1"/>
    <property type="molecule type" value="Genomic_DNA"/>
</dbReference>
<evidence type="ECO:0000256" key="5">
    <source>
        <dbReference type="ARBA" id="ARBA00023143"/>
    </source>
</evidence>
<proteinExistence type="inferred from homology"/>
<evidence type="ECO:0000256" key="4">
    <source>
        <dbReference type="ARBA" id="ARBA00023054"/>
    </source>
</evidence>
<evidence type="ECO:0000259" key="8">
    <source>
        <dbReference type="Pfam" id="PF02465"/>
    </source>
</evidence>
<keyword evidence="10" id="KW-0966">Cell projection</keyword>
<dbReference type="KEGG" id="csh:Closa_3438"/>
<keyword evidence="10" id="KW-0282">Flagellum</keyword>
<dbReference type="Pfam" id="PF02465">
    <property type="entry name" value="FliD_N"/>
    <property type="match status" value="1"/>
</dbReference>
<feature type="domain" description="Flagellar hook-associated protein 2 C-terminal" evidence="9">
    <location>
        <begin position="710"/>
        <end position="944"/>
    </location>
</feature>
<feature type="domain" description="Flagellar hook-associated protein 2 N-terminal" evidence="8">
    <location>
        <begin position="22"/>
        <end position="126"/>
    </location>
</feature>
<dbReference type="GO" id="GO:0071973">
    <property type="term" value="P:bacterial-type flagellum-dependent cell motility"/>
    <property type="evidence" value="ECO:0007669"/>
    <property type="project" value="TreeGrafter"/>
</dbReference>
<dbReference type="PaxDb" id="610130-Closa_3438"/>
<dbReference type="STRING" id="610130.Closa_3438"/>
<dbReference type="PANTHER" id="PTHR30288">
    <property type="entry name" value="FLAGELLAR CAP/ASSEMBLY PROTEIN FLID"/>
    <property type="match status" value="1"/>
</dbReference>
<dbReference type="Proteomes" id="UP000001662">
    <property type="component" value="Chromosome"/>
</dbReference>
<evidence type="ECO:0000256" key="7">
    <source>
        <dbReference type="ARBA" id="ARBA00033192"/>
    </source>
</evidence>
<dbReference type="GO" id="GO:0009421">
    <property type="term" value="C:bacterial-type flagellum filament cap"/>
    <property type="evidence" value="ECO:0007669"/>
    <property type="project" value="InterPro"/>
</dbReference>
<organism evidence="10 11">
    <name type="scientific">Lacrimispora saccharolytica (strain ATCC 35040 / DSM 2544 / NRCC 2533 / WM1)</name>
    <name type="common">Clostridium saccharolyticum</name>
    <dbReference type="NCBI Taxonomy" id="610130"/>
    <lineage>
        <taxon>Bacteria</taxon>
        <taxon>Bacillati</taxon>
        <taxon>Bacillota</taxon>
        <taxon>Clostridia</taxon>
        <taxon>Lachnospirales</taxon>
        <taxon>Lachnospiraceae</taxon>
        <taxon>Lacrimispora</taxon>
    </lineage>
</organism>
<dbReference type="InterPro" id="IPR040026">
    <property type="entry name" value="FliD"/>
</dbReference>
<dbReference type="AlphaFoldDB" id="D9R9Z2"/>
<evidence type="ECO:0000259" key="9">
    <source>
        <dbReference type="Pfam" id="PF07195"/>
    </source>
</evidence>
<dbReference type="GO" id="GO:0009424">
    <property type="term" value="C:bacterial-type flagellum hook"/>
    <property type="evidence" value="ECO:0007669"/>
    <property type="project" value="InterPro"/>
</dbReference>
<dbReference type="HOGENOM" id="CLU_015182_0_0_9"/>
<dbReference type="InterPro" id="IPR010809">
    <property type="entry name" value="FliD_C"/>
</dbReference>
<evidence type="ECO:0000256" key="6">
    <source>
        <dbReference type="ARBA" id="ARBA00033074"/>
    </source>
</evidence>
<comment type="similarity">
    <text evidence="2">Belongs to the FliD family.</text>
</comment>
<keyword evidence="5" id="KW-0975">Bacterial flagellum</keyword>
<gene>
    <name evidence="10" type="ordered locus">Closa_3438</name>
</gene>
<dbReference type="PANTHER" id="PTHR30288:SF0">
    <property type="entry name" value="FLAGELLAR HOOK-ASSOCIATED PROTEIN 2"/>
    <property type="match status" value="1"/>
</dbReference>
<protein>
    <recommendedName>
        <fullName evidence="7">Filament cap protein</fullName>
    </recommendedName>
    <alternativeName>
        <fullName evidence="6">Flagellar cap protein</fullName>
    </alternativeName>
</protein>
<dbReference type="eggNOG" id="COG1345">
    <property type="taxonomic scope" value="Bacteria"/>
</dbReference>
<comment type="subunit">
    <text evidence="3">Homopentamer.</text>
</comment>
<dbReference type="Pfam" id="PF07195">
    <property type="entry name" value="FliD_C"/>
    <property type="match status" value="1"/>
</dbReference>
<dbReference type="RefSeq" id="WP_013274030.1">
    <property type="nucleotide sequence ID" value="NC_014376.1"/>
</dbReference>
<keyword evidence="11" id="KW-1185">Reference proteome</keyword>
<reference evidence="10" key="1">
    <citation type="submission" date="2010-07" db="EMBL/GenBank/DDBJ databases">
        <title>Complete sequence of Clostridium saccharolyticum WM1.</title>
        <authorList>
            <consortium name="US DOE Joint Genome Institute"/>
            <person name="Lucas S."/>
            <person name="Copeland A."/>
            <person name="Lapidus A."/>
            <person name="Cheng J.-F."/>
            <person name="Bruce D."/>
            <person name="Goodwin L."/>
            <person name="Pitluck S."/>
            <person name="Chertkov O."/>
            <person name="Detter J.C."/>
            <person name="Han C."/>
            <person name="Tapia R."/>
            <person name="Land M."/>
            <person name="Hauser L."/>
            <person name="Chang Y.-J."/>
            <person name="Jeffries C."/>
            <person name="Kyrpides N."/>
            <person name="Ivanova N."/>
            <person name="Mikhailova N."/>
            <person name="Mouttaki H."/>
            <person name="Lin L."/>
            <person name="Zhou J."/>
            <person name="Hemme C.L."/>
            <person name="Woyke T."/>
        </authorList>
    </citation>
    <scope>NUCLEOTIDE SEQUENCE [LARGE SCALE GENOMIC DNA]</scope>
    <source>
        <strain evidence="10">WM1</strain>
    </source>
</reference>
<comment type="subcellular location">
    <subcellularLocation>
        <location evidence="1">Bacterial flagellum</location>
    </subcellularLocation>
</comment>
<name>D9R9Z2_LACSW</name>
<evidence type="ECO:0000313" key="11">
    <source>
        <dbReference type="Proteomes" id="UP000001662"/>
    </source>
</evidence>
<evidence type="ECO:0000256" key="1">
    <source>
        <dbReference type="ARBA" id="ARBA00004365"/>
    </source>
</evidence>
<keyword evidence="10" id="KW-0969">Cilium</keyword>
<evidence type="ECO:0000256" key="3">
    <source>
        <dbReference type="ARBA" id="ARBA00011255"/>
    </source>
</evidence>
<evidence type="ECO:0000313" key="10">
    <source>
        <dbReference type="EMBL" id="ADL05964.1"/>
    </source>
</evidence>